<keyword evidence="3 4" id="KW-0732">Signal</keyword>
<dbReference type="SUPFAM" id="SSF53850">
    <property type="entry name" value="Periplasmic binding protein-like II"/>
    <property type="match status" value="1"/>
</dbReference>
<dbReference type="Gene3D" id="3.40.190.10">
    <property type="entry name" value="Periplasmic binding protein-like II"/>
    <property type="match status" value="2"/>
</dbReference>
<name>A0A2N6SSG1_FINMA</name>
<reference evidence="6 7" key="1">
    <citation type="submission" date="2017-09" db="EMBL/GenBank/DDBJ databases">
        <title>Bacterial strain isolated from the female urinary microbiota.</title>
        <authorList>
            <person name="Thomas-White K."/>
            <person name="Kumar N."/>
            <person name="Forster S."/>
            <person name="Putonti C."/>
            <person name="Lawley T."/>
            <person name="Wolfe A.J."/>
        </authorList>
    </citation>
    <scope>NUCLEOTIDE SEQUENCE [LARGE SCALE GENOMIC DNA]</scope>
    <source>
        <strain evidence="6 7">UMB0115</strain>
    </source>
</reference>
<dbReference type="GO" id="GO:0055052">
    <property type="term" value="C:ATP-binding cassette (ABC) transporter complex, substrate-binding subunit-containing"/>
    <property type="evidence" value="ECO:0007669"/>
    <property type="project" value="TreeGrafter"/>
</dbReference>
<dbReference type="Proteomes" id="UP000235723">
    <property type="component" value="Unassembled WGS sequence"/>
</dbReference>
<proteinExistence type="inferred from homology"/>
<feature type="signal peptide" evidence="4">
    <location>
        <begin position="1"/>
        <end position="23"/>
    </location>
</feature>
<dbReference type="GO" id="GO:1901982">
    <property type="term" value="F:maltose binding"/>
    <property type="evidence" value="ECO:0007669"/>
    <property type="project" value="TreeGrafter"/>
</dbReference>
<evidence type="ECO:0000256" key="2">
    <source>
        <dbReference type="ARBA" id="ARBA00022448"/>
    </source>
</evidence>
<accession>A0A2N6SSG1</accession>
<evidence type="ECO:0000256" key="4">
    <source>
        <dbReference type="SAM" id="SignalP"/>
    </source>
</evidence>
<evidence type="ECO:0000256" key="1">
    <source>
        <dbReference type="ARBA" id="ARBA00008520"/>
    </source>
</evidence>
<evidence type="ECO:0000313" key="5">
    <source>
        <dbReference type="EMBL" id="MBS5965800.1"/>
    </source>
</evidence>
<protein>
    <submittedName>
        <fullName evidence="6">Sugar ABC transporter substrate-binding protein</fullName>
    </submittedName>
</protein>
<comment type="caution">
    <text evidence="6">The sequence shown here is derived from an EMBL/GenBank/DDBJ whole genome shotgun (WGS) entry which is preliminary data.</text>
</comment>
<organism evidence="6 7">
    <name type="scientific">Finegoldia magna</name>
    <name type="common">Peptostreptococcus magnus</name>
    <dbReference type="NCBI Taxonomy" id="1260"/>
    <lineage>
        <taxon>Bacteria</taxon>
        <taxon>Bacillati</taxon>
        <taxon>Bacillota</taxon>
        <taxon>Tissierellia</taxon>
        <taxon>Tissierellales</taxon>
        <taxon>Peptoniphilaceae</taxon>
        <taxon>Finegoldia</taxon>
    </lineage>
</organism>
<dbReference type="EMBL" id="JAHAIK010000043">
    <property type="protein sequence ID" value="MBS5965800.1"/>
    <property type="molecule type" value="Genomic_DNA"/>
</dbReference>
<dbReference type="PANTHER" id="PTHR30061">
    <property type="entry name" value="MALTOSE-BINDING PERIPLASMIC PROTEIN"/>
    <property type="match status" value="1"/>
</dbReference>
<dbReference type="Proteomes" id="UP000730862">
    <property type="component" value="Unassembled WGS sequence"/>
</dbReference>
<evidence type="ECO:0000256" key="3">
    <source>
        <dbReference type="ARBA" id="ARBA00022729"/>
    </source>
</evidence>
<dbReference type="GO" id="GO:0015768">
    <property type="term" value="P:maltose transport"/>
    <property type="evidence" value="ECO:0007669"/>
    <property type="project" value="TreeGrafter"/>
</dbReference>
<feature type="chain" id="PRO_5014711199" evidence="4">
    <location>
        <begin position="24"/>
        <end position="410"/>
    </location>
</feature>
<evidence type="ECO:0000313" key="6">
    <source>
        <dbReference type="EMBL" id="PMC59994.1"/>
    </source>
</evidence>
<dbReference type="AlphaFoldDB" id="A0A2N6SSG1"/>
<dbReference type="RefSeq" id="WP_102164205.1">
    <property type="nucleotide sequence ID" value="NZ_CAUPKI010000002.1"/>
</dbReference>
<dbReference type="InterPro" id="IPR006059">
    <property type="entry name" value="SBP"/>
</dbReference>
<comment type="similarity">
    <text evidence="1">Belongs to the bacterial solute-binding protein 1 family.</text>
</comment>
<dbReference type="PANTHER" id="PTHR30061:SF50">
    <property type="entry name" value="MALTOSE_MALTODEXTRIN-BINDING PERIPLASMIC PROTEIN"/>
    <property type="match status" value="1"/>
</dbReference>
<gene>
    <name evidence="6" type="ORF">CJ208_05235</name>
    <name evidence="5" type="ORF">KIA07_09100</name>
</gene>
<dbReference type="GO" id="GO:0042956">
    <property type="term" value="P:maltodextrin transmembrane transport"/>
    <property type="evidence" value="ECO:0007669"/>
    <property type="project" value="TreeGrafter"/>
</dbReference>
<dbReference type="CDD" id="cd13585">
    <property type="entry name" value="PBP2_TMBP_like"/>
    <property type="match status" value="1"/>
</dbReference>
<dbReference type="Pfam" id="PF01547">
    <property type="entry name" value="SBP_bac_1"/>
    <property type="match status" value="1"/>
</dbReference>
<keyword evidence="2" id="KW-0813">Transport</keyword>
<dbReference type="PROSITE" id="PS51257">
    <property type="entry name" value="PROKAR_LIPOPROTEIN"/>
    <property type="match status" value="1"/>
</dbReference>
<sequence>MKKKFLAILLVFVLFLSACGNKASDNSKDSKKDENKKEDVVTIHMLVPGYDQGYLKEQFTDAIGRFEKENPNIKVEVISAGWEELNSKVVQLYQAKKAPDIMLLGSRSLRQFSENGILEDMTSMMTDEQKADYIENVLDTGKVSGKQFGIPMALSSRGLFYRSDLIKEAPKNWEELLNVAKENTKGNMKGFAIPTDLTSGTDEILNFIYQNGGKIVDENGNFVINSKENVETLEFFKKLAAYVPDPVSTTRNDQSKMFVNNDLAMYISGGWEKETMDKGKDKTPYKVAMLPEGKQKGVTIVTDSYTMSSISEHKKEAFEFIKFMGKLENQKIITAAYGWFPILHKEAEDPKYADDFNKPMRDIMEFGTPEPQVPNWDDFNKSFTIAVQKAMTGQLSPQEALDNCQKELAK</sequence>
<dbReference type="EMBL" id="PNHD01000006">
    <property type="protein sequence ID" value="PMC59994.1"/>
    <property type="molecule type" value="Genomic_DNA"/>
</dbReference>
<reference evidence="5" key="2">
    <citation type="submission" date="2021-02" db="EMBL/GenBank/DDBJ databases">
        <title>Infant gut strain persistence is associated with maternal origin, phylogeny, and functional potential including surface adhesion and iron acquisition.</title>
        <authorList>
            <person name="Lou Y.C."/>
        </authorList>
    </citation>
    <scope>NUCLEOTIDE SEQUENCE</scope>
    <source>
        <strain evidence="5">L3_058_000G1_dasL3_058_000G1_concoct_72</strain>
    </source>
</reference>
<evidence type="ECO:0000313" key="7">
    <source>
        <dbReference type="Proteomes" id="UP000235723"/>
    </source>
</evidence>